<evidence type="ECO:0000259" key="2">
    <source>
        <dbReference type="Pfam" id="PF03435"/>
    </source>
</evidence>
<accession>A0A9Q4ALT2</accession>
<dbReference type="EMBL" id="JAMWDU010000002">
    <property type="protein sequence ID" value="MCP8886429.1"/>
    <property type="molecule type" value="Genomic_DNA"/>
</dbReference>
<gene>
    <name evidence="4" type="ORF">NF348_04880</name>
</gene>
<keyword evidence="1" id="KW-0560">Oxidoreductase</keyword>
<dbReference type="Gene3D" id="3.30.360.10">
    <property type="entry name" value="Dihydrodipicolinate Reductase, domain 2"/>
    <property type="match status" value="1"/>
</dbReference>
<dbReference type="Pfam" id="PF03435">
    <property type="entry name" value="Sacchrp_dh_NADP"/>
    <property type="match status" value="1"/>
</dbReference>
<feature type="domain" description="Saccharopine dehydrogenase NADP binding" evidence="2">
    <location>
        <begin position="3"/>
        <end position="96"/>
    </location>
</feature>
<dbReference type="InterPro" id="IPR032095">
    <property type="entry name" value="Sacchrp_dh-like_C"/>
</dbReference>
<dbReference type="RefSeq" id="WP_254673877.1">
    <property type="nucleotide sequence ID" value="NZ_JAMWDU010000002.1"/>
</dbReference>
<dbReference type="SUPFAM" id="SSF51735">
    <property type="entry name" value="NAD(P)-binding Rossmann-fold domains"/>
    <property type="match status" value="1"/>
</dbReference>
<dbReference type="PANTHER" id="PTHR11133">
    <property type="entry name" value="SACCHAROPINE DEHYDROGENASE"/>
    <property type="match status" value="1"/>
</dbReference>
<dbReference type="SUPFAM" id="SSF55347">
    <property type="entry name" value="Glyceraldehyde-3-phosphate dehydrogenase-like, C-terminal domain"/>
    <property type="match status" value="1"/>
</dbReference>
<name>A0A9Q4ALT2_9HYPH</name>
<feature type="domain" description="Saccharopine dehydrogenase-like C-terminal" evidence="3">
    <location>
        <begin position="119"/>
        <end position="256"/>
    </location>
</feature>
<reference evidence="4" key="1">
    <citation type="submission" date="2022-06" db="EMBL/GenBank/DDBJ databases">
        <title>Devosia sp. XJ19-45 genome assembly.</title>
        <authorList>
            <person name="Li B."/>
            <person name="Cai M."/>
            <person name="Nie G."/>
            <person name="Li W."/>
        </authorList>
    </citation>
    <scope>NUCLEOTIDE SEQUENCE</scope>
    <source>
        <strain evidence="4">XJ19-45</strain>
    </source>
</reference>
<evidence type="ECO:0000256" key="1">
    <source>
        <dbReference type="ARBA" id="ARBA00023002"/>
    </source>
</evidence>
<organism evidence="4 5">
    <name type="scientific">Devosia ureilytica</name>
    <dbReference type="NCBI Taxonomy" id="2952754"/>
    <lineage>
        <taxon>Bacteria</taxon>
        <taxon>Pseudomonadati</taxon>
        <taxon>Pseudomonadota</taxon>
        <taxon>Alphaproteobacteria</taxon>
        <taxon>Hyphomicrobiales</taxon>
        <taxon>Devosiaceae</taxon>
        <taxon>Devosia</taxon>
    </lineage>
</organism>
<keyword evidence="5" id="KW-1185">Reference proteome</keyword>
<sequence length="356" mass="38011">MKVLIIGGGRIGLAVAGLLASFGDHDAEVADATQEALDQTTRRGFRTRHLDASNHRDCVGALAGFDLVVNAAPSRLSVGIAAAAIECGVHYIDAAEDTFAVGELAAKKGHDRVVLPGCGLSPGLVANLAAELVDALDGPIDMVVRVGGLPVHPSNGFGYGLTWDVDGLIAEYTGMCQGIVDGELVATPPLQDYETFVLNGRPYEAFSTAGGLGGLCTALQQKVRNLSFRTIRYPGHLTLARFLFEDLGLKRRRDMMRTVLRFGVPDIVQDVVIIFISVRGVHQGVPAERSFVRKIYHEPMRSPFPVSALSYTSAAHLCAMIDLIDQGKIEAGGVSRHEAIGLALISQNRFMAPLLN</sequence>
<protein>
    <submittedName>
        <fullName evidence="4">Saccharopine dehydrogenase NADP-binding domain-containing protein</fullName>
    </submittedName>
</protein>
<dbReference type="InterPro" id="IPR036291">
    <property type="entry name" value="NAD(P)-bd_dom_sf"/>
</dbReference>
<proteinExistence type="predicted"/>
<evidence type="ECO:0000313" key="4">
    <source>
        <dbReference type="EMBL" id="MCP8886429.1"/>
    </source>
</evidence>
<dbReference type="InterPro" id="IPR005097">
    <property type="entry name" value="Sacchrp_dh_NADP-bd"/>
</dbReference>
<dbReference type="AlphaFoldDB" id="A0A9Q4ALT2"/>
<evidence type="ECO:0000313" key="5">
    <source>
        <dbReference type="Proteomes" id="UP001060275"/>
    </source>
</evidence>
<evidence type="ECO:0000259" key="3">
    <source>
        <dbReference type="Pfam" id="PF16653"/>
    </source>
</evidence>
<dbReference type="Pfam" id="PF16653">
    <property type="entry name" value="Sacchrp_dh_C"/>
    <property type="match status" value="1"/>
</dbReference>
<dbReference type="GO" id="GO:0016491">
    <property type="term" value="F:oxidoreductase activity"/>
    <property type="evidence" value="ECO:0007669"/>
    <property type="project" value="UniProtKB-KW"/>
</dbReference>
<dbReference type="Gene3D" id="3.40.50.720">
    <property type="entry name" value="NAD(P)-binding Rossmann-like Domain"/>
    <property type="match status" value="1"/>
</dbReference>
<dbReference type="PANTHER" id="PTHR11133:SF22">
    <property type="entry name" value="ALPHA-AMINOADIPIC SEMIALDEHYDE SYNTHASE, MITOCHONDRIAL"/>
    <property type="match status" value="1"/>
</dbReference>
<dbReference type="Proteomes" id="UP001060275">
    <property type="component" value="Unassembled WGS sequence"/>
</dbReference>
<comment type="caution">
    <text evidence="4">The sequence shown here is derived from an EMBL/GenBank/DDBJ whole genome shotgun (WGS) entry which is preliminary data.</text>
</comment>
<dbReference type="InterPro" id="IPR051168">
    <property type="entry name" value="AASS"/>
</dbReference>